<organism evidence="2 3">
    <name type="scientific">Nemorincola caseinilytica</name>
    <dbReference type="NCBI Taxonomy" id="2054315"/>
    <lineage>
        <taxon>Bacteria</taxon>
        <taxon>Pseudomonadati</taxon>
        <taxon>Bacteroidota</taxon>
        <taxon>Chitinophagia</taxon>
        <taxon>Chitinophagales</taxon>
        <taxon>Chitinophagaceae</taxon>
        <taxon>Nemorincola</taxon>
    </lineage>
</organism>
<keyword evidence="3" id="KW-1185">Reference proteome</keyword>
<evidence type="ECO:0008006" key="4">
    <source>
        <dbReference type="Google" id="ProtNLM"/>
    </source>
</evidence>
<feature type="signal peptide" evidence="1">
    <location>
        <begin position="1"/>
        <end position="24"/>
    </location>
</feature>
<reference evidence="3" key="1">
    <citation type="journal article" date="2019" name="Int. J. Syst. Evol. Microbiol.">
        <title>The Global Catalogue of Microorganisms (GCM) 10K type strain sequencing project: providing services to taxonomists for standard genome sequencing and annotation.</title>
        <authorList>
            <consortium name="The Broad Institute Genomics Platform"/>
            <consortium name="The Broad Institute Genome Sequencing Center for Infectious Disease"/>
            <person name="Wu L."/>
            <person name="Ma J."/>
        </authorList>
    </citation>
    <scope>NUCLEOTIDE SEQUENCE [LARGE SCALE GENOMIC DNA]</scope>
    <source>
        <strain evidence="3">JCM 32105</strain>
    </source>
</reference>
<sequence>MKNIFKSLALATVALVSFSNSSFAQATATASASANIITPISIVKTVDMNFGNVAVSATIAGTAVLAPAGTRTTGGAGGVTLPATTGTVAAASFTVSGQGGYTYAITLPVSCVITDGSSHNMTVDNFTSSPSATGTLSAGGTETLNVGATLNVAAGQASGLYTNATGVPVTVNYN</sequence>
<dbReference type="Proteomes" id="UP001500067">
    <property type="component" value="Unassembled WGS sequence"/>
</dbReference>
<proteinExistence type="predicted"/>
<evidence type="ECO:0000256" key="1">
    <source>
        <dbReference type="SAM" id="SignalP"/>
    </source>
</evidence>
<accession>A0ABP8N7L4</accession>
<dbReference type="Pfam" id="PF14352">
    <property type="entry name" value="DUF4402"/>
    <property type="match status" value="1"/>
</dbReference>
<name>A0ABP8N7L4_9BACT</name>
<dbReference type="InterPro" id="IPR025514">
    <property type="entry name" value="DUF4402"/>
</dbReference>
<dbReference type="RefSeq" id="WP_345078232.1">
    <property type="nucleotide sequence ID" value="NZ_BAABFA010000005.1"/>
</dbReference>
<protein>
    <recommendedName>
        <fullName evidence="4">DUF4402 domain-containing protein</fullName>
    </recommendedName>
</protein>
<dbReference type="EMBL" id="BAABFA010000005">
    <property type="protein sequence ID" value="GAA4461270.1"/>
    <property type="molecule type" value="Genomic_DNA"/>
</dbReference>
<evidence type="ECO:0000313" key="3">
    <source>
        <dbReference type="Proteomes" id="UP001500067"/>
    </source>
</evidence>
<gene>
    <name evidence="2" type="ORF">GCM10023093_05650</name>
</gene>
<comment type="caution">
    <text evidence="2">The sequence shown here is derived from an EMBL/GenBank/DDBJ whole genome shotgun (WGS) entry which is preliminary data.</text>
</comment>
<keyword evidence="1" id="KW-0732">Signal</keyword>
<evidence type="ECO:0000313" key="2">
    <source>
        <dbReference type="EMBL" id="GAA4461270.1"/>
    </source>
</evidence>
<feature type="chain" id="PRO_5047286190" description="DUF4402 domain-containing protein" evidence="1">
    <location>
        <begin position="25"/>
        <end position="174"/>
    </location>
</feature>